<dbReference type="PANTHER" id="PTHR43415:SF3">
    <property type="entry name" value="GNAT-FAMILY ACETYLTRANSFERASE"/>
    <property type="match status" value="1"/>
</dbReference>
<dbReference type="InterPro" id="IPR016181">
    <property type="entry name" value="Acyl_CoA_acyltransferase"/>
</dbReference>
<evidence type="ECO:0000313" key="3">
    <source>
        <dbReference type="Proteomes" id="UP000199515"/>
    </source>
</evidence>
<evidence type="ECO:0000259" key="1">
    <source>
        <dbReference type="PROSITE" id="PS51186"/>
    </source>
</evidence>
<dbReference type="Proteomes" id="UP000199515">
    <property type="component" value="Unassembled WGS sequence"/>
</dbReference>
<keyword evidence="3" id="KW-1185">Reference proteome</keyword>
<dbReference type="GO" id="GO:0016747">
    <property type="term" value="F:acyltransferase activity, transferring groups other than amino-acyl groups"/>
    <property type="evidence" value="ECO:0007669"/>
    <property type="project" value="InterPro"/>
</dbReference>
<accession>A0A1H3DG06</accession>
<dbReference type="EMBL" id="FNON01000003">
    <property type="protein sequence ID" value="SDX64634.1"/>
    <property type="molecule type" value="Genomic_DNA"/>
</dbReference>
<dbReference type="SUPFAM" id="SSF55729">
    <property type="entry name" value="Acyl-CoA N-acyltransferases (Nat)"/>
    <property type="match status" value="1"/>
</dbReference>
<dbReference type="InterPro" id="IPR000182">
    <property type="entry name" value="GNAT_dom"/>
</dbReference>
<dbReference type="Pfam" id="PF00583">
    <property type="entry name" value="Acetyltransf_1"/>
    <property type="match status" value="1"/>
</dbReference>
<organism evidence="2 3">
    <name type="scientific">Amycolatopsis xylanica</name>
    <dbReference type="NCBI Taxonomy" id="589385"/>
    <lineage>
        <taxon>Bacteria</taxon>
        <taxon>Bacillati</taxon>
        <taxon>Actinomycetota</taxon>
        <taxon>Actinomycetes</taxon>
        <taxon>Pseudonocardiales</taxon>
        <taxon>Pseudonocardiaceae</taxon>
        <taxon>Amycolatopsis</taxon>
    </lineage>
</organism>
<dbReference type="AlphaFoldDB" id="A0A1H3DG06"/>
<keyword evidence="2" id="KW-0808">Transferase</keyword>
<sequence length="181" mass="20961">MLTEYRHFVRAETELLAEFLSGEEWPFHSTGSPERELVRRHVAEGHYDSDSVRTFWIMIEGKRAGLIRLFDIDDGTPLFDLRVARAYRGLGVGRHAVRWLTKYLFTALPAISRIEGTTRQDNHAMRRVFRLCGYTKEAHYREAWPGCDGILYDGVGYAILRRDWATGTLTMPEWDDEHAGL</sequence>
<name>A0A1H3DG06_9PSEU</name>
<feature type="domain" description="N-acetyltransferase" evidence="1">
    <location>
        <begin position="3"/>
        <end position="162"/>
    </location>
</feature>
<dbReference type="OrthoDB" id="9799321at2"/>
<reference evidence="2 3" key="1">
    <citation type="submission" date="2016-10" db="EMBL/GenBank/DDBJ databases">
        <authorList>
            <person name="de Groot N.N."/>
        </authorList>
    </citation>
    <scope>NUCLEOTIDE SEQUENCE [LARGE SCALE GENOMIC DNA]</scope>
    <source>
        <strain evidence="2 3">CPCC 202699</strain>
    </source>
</reference>
<dbReference type="Gene3D" id="3.40.630.30">
    <property type="match status" value="1"/>
</dbReference>
<gene>
    <name evidence="2" type="ORF">SAMN05421504_103355</name>
</gene>
<dbReference type="STRING" id="589385.SAMN05421504_103355"/>
<protein>
    <submittedName>
        <fullName evidence="2">Protein N-acetyltransferase, RimJ/RimL family</fullName>
    </submittedName>
</protein>
<dbReference type="PROSITE" id="PS51186">
    <property type="entry name" value="GNAT"/>
    <property type="match status" value="1"/>
</dbReference>
<dbReference type="PANTHER" id="PTHR43415">
    <property type="entry name" value="SPERMIDINE N(1)-ACETYLTRANSFERASE"/>
    <property type="match status" value="1"/>
</dbReference>
<proteinExistence type="predicted"/>
<evidence type="ECO:0000313" key="2">
    <source>
        <dbReference type="EMBL" id="SDX64634.1"/>
    </source>
</evidence>